<dbReference type="NCBIfam" id="NF007214">
    <property type="entry name" value="PRK09636.1"/>
    <property type="match status" value="1"/>
</dbReference>
<dbReference type="RefSeq" id="WP_341418541.1">
    <property type="nucleotide sequence ID" value="NZ_JBBPCC010000021.1"/>
</dbReference>
<evidence type="ECO:0000256" key="1">
    <source>
        <dbReference type="ARBA" id="ARBA00011344"/>
    </source>
</evidence>
<dbReference type="InterPro" id="IPR013324">
    <property type="entry name" value="RNA_pol_sigma_r3/r4-like"/>
</dbReference>
<evidence type="ECO:0000313" key="4">
    <source>
        <dbReference type="EMBL" id="MEK8131405.1"/>
    </source>
</evidence>
<accession>A0ABU9DRA1</accession>
<dbReference type="InterPro" id="IPR013249">
    <property type="entry name" value="RNA_pol_sigma70_r4_t2"/>
</dbReference>
<dbReference type="NCBIfam" id="TIGR02937">
    <property type="entry name" value="sigma70-ECF"/>
    <property type="match status" value="1"/>
</dbReference>
<dbReference type="InterPro" id="IPR013325">
    <property type="entry name" value="RNA_pol_sigma_r2"/>
</dbReference>
<keyword evidence="5" id="KW-1185">Reference proteome</keyword>
<dbReference type="SUPFAM" id="SSF88946">
    <property type="entry name" value="Sigma2 domain of RNA polymerase sigma factors"/>
    <property type="match status" value="1"/>
</dbReference>
<protein>
    <submittedName>
        <fullName evidence="4">RNA polymerase sigma factor SigJ</fullName>
    </submittedName>
</protein>
<evidence type="ECO:0000259" key="2">
    <source>
        <dbReference type="Pfam" id="PF04542"/>
    </source>
</evidence>
<dbReference type="PANTHER" id="PTHR30173">
    <property type="entry name" value="SIGMA 19 FACTOR"/>
    <property type="match status" value="1"/>
</dbReference>
<proteinExistence type="predicted"/>
<dbReference type="Gene3D" id="1.10.1740.10">
    <property type="match status" value="1"/>
</dbReference>
<feature type="domain" description="RNA polymerase sigma factor 70 region 4 type 2" evidence="3">
    <location>
        <begin position="114"/>
        <end position="162"/>
    </location>
</feature>
<gene>
    <name evidence="4" type="primary">sigJ</name>
    <name evidence="4" type="ORF">WMW72_26195</name>
</gene>
<dbReference type="InterPro" id="IPR032710">
    <property type="entry name" value="NTF2-like_dom_sf"/>
</dbReference>
<comment type="caution">
    <text evidence="4">The sequence shown here is derived from an EMBL/GenBank/DDBJ whole genome shotgun (WGS) entry which is preliminary data.</text>
</comment>
<dbReference type="SUPFAM" id="SSF54427">
    <property type="entry name" value="NTF2-like"/>
    <property type="match status" value="1"/>
</dbReference>
<sequence length="304" mass="34198">MELDEMIDYHAIYDQYRPLLFSIAYRMLGMSQDAEDVVQDVFVALQQQNTEVSHIKAYLCKLVTNRCLNELKSSRKAKTTYIGPWLPEPIVTSAEGNPEKAFELKDDIAYAYLVVMQRLTPMERAVFVLRETLGFTFEEIGEWIGKSEVNCRQLFSRGKRKLNATKDDAGMPISPLKPDSQALSASFSAAFRAGDIAAIVELLSEDTILLTDGGGKVRAAINPIWGRDRVQALLSYSISNYLRDGTVEKVVVNGIESFMVMYDRNPYAVYSLAFNPDGSAISRVYVIMNPDKLHGAVRLFERHS</sequence>
<evidence type="ECO:0000259" key="3">
    <source>
        <dbReference type="Pfam" id="PF08281"/>
    </source>
</evidence>
<comment type="subunit">
    <text evidence="1">Interacts transiently with the RNA polymerase catalytic core formed by RpoA, RpoB, RpoC and RpoZ (2 alpha, 1 beta, 1 beta' and 1 omega subunit) to form the RNA polymerase holoenzyme that can initiate transcription.</text>
</comment>
<organism evidence="4 5">
    <name type="scientific">Paenibacillus filicis</name>
    <dbReference type="NCBI Taxonomy" id="669464"/>
    <lineage>
        <taxon>Bacteria</taxon>
        <taxon>Bacillati</taxon>
        <taxon>Bacillota</taxon>
        <taxon>Bacilli</taxon>
        <taxon>Bacillales</taxon>
        <taxon>Paenibacillaceae</taxon>
        <taxon>Paenibacillus</taxon>
    </lineage>
</organism>
<dbReference type="Gene3D" id="1.10.10.10">
    <property type="entry name" value="Winged helix-like DNA-binding domain superfamily/Winged helix DNA-binding domain"/>
    <property type="match status" value="1"/>
</dbReference>
<dbReference type="Pfam" id="PF08281">
    <property type="entry name" value="Sigma70_r4_2"/>
    <property type="match status" value="1"/>
</dbReference>
<dbReference type="PANTHER" id="PTHR30173:SF36">
    <property type="entry name" value="ECF RNA POLYMERASE SIGMA FACTOR SIGJ"/>
    <property type="match status" value="1"/>
</dbReference>
<feature type="domain" description="RNA polymerase sigma-70 region 2" evidence="2">
    <location>
        <begin position="12"/>
        <end position="75"/>
    </location>
</feature>
<reference evidence="4 5" key="1">
    <citation type="submission" date="2024-04" db="EMBL/GenBank/DDBJ databases">
        <title>draft genome sequnece of Paenibacillus filicis.</title>
        <authorList>
            <person name="Kim D.-U."/>
        </authorList>
    </citation>
    <scope>NUCLEOTIDE SEQUENCE [LARGE SCALE GENOMIC DNA]</scope>
    <source>
        <strain evidence="4 5">KACC14197</strain>
    </source>
</reference>
<dbReference type="Proteomes" id="UP001469365">
    <property type="component" value="Unassembled WGS sequence"/>
</dbReference>
<dbReference type="InterPro" id="IPR007627">
    <property type="entry name" value="RNA_pol_sigma70_r2"/>
</dbReference>
<evidence type="ECO:0000313" key="5">
    <source>
        <dbReference type="Proteomes" id="UP001469365"/>
    </source>
</evidence>
<dbReference type="Gene3D" id="3.10.450.50">
    <property type="match status" value="1"/>
</dbReference>
<dbReference type="SUPFAM" id="SSF88659">
    <property type="entry name" value="Sigma3 and sigma4 domains of RNA polymerase sigma factors"/>
    <property type="match status" value="1"/>
</dbReference>
<dbReference type="InterPro" id="IPR014284">
    <property type="entry name" value="RNA_pol_sigma-70_dom"/>
</dbReference>
<dbReference type="InterPro" id="IPR052704">
    <property type="entry name" value="ECF_Sigma-70_Domain"/>
</dbReference>
<dbReference type="EMBL" id="JBBPCC010000021">
    <property type="protein sequence ID" value="MEK8131405.1"/>
    <property type="molecule type" value="Genomic_DNA"/>
</dbReference>
<dbReference type="Pfam" id="PF04542">
    <property type="entry name" value="Sigma70_r2"/>
    <property type="match status" value="1"/>
</dbReference>
<name>A0ABU9DRA1_9BACL</name>
<dbReference type="InterPro" id="IPR036388">
    <property type="entry name" value="WH-like_DNA-bd_sf"/>
</dbReference>